<dbReference type="OrthoDB" id="2386090at2759"/>
<dbReference type="EMBL" id="MCFE01000008">
    <property type="protein sequence ID" value="ORY07461.1"/>
    <property type="molecule type" value="Genomic_DNA"/>
</dbReference>
<keyword evidence="1" id="KW-0472">Membrane</keyword>
<feature type="transmembrane region" description="Helical" evidence="1">
    <location>
        <begin position="60"/>
        <end position="79"/>
    </location>
</feature>
<name>A0A1Y1ZB02_9FUNG</name>
<keyword evidence="3" id="KW-1185">Reference proteome</keyword>
<dbReference type="InParanoid" id="A0A1Y1ZB02"/>
<proteinExistence type="predicted"/>
<evidence type="ECO:0000313" key="3">
    <source>
        <dbReference type="Proteomes" id="UP000193498"/>
    </source>
</evidence>
<gene>
    <name evidence="2" type="ORF">K493DRAFT_101377</name>
</gene>
<dbReference type="Proteomes" id="UP000193498">
    <property type="component" value="Unassembled WGS sequence"/>
</dbReference>
<comment type="caution">
    <text evidence="2">The sequence shown here is derived from an EMBL/GenBank/DDBJ whole genome shotgun (WGS) entry which is preliminary data.</text>
</comment>
<reference evidence="2 3" key="1">
    <citation type="submission" date="2016-07" db="EMBL/GenBank/DDBJ databases">
        <title>Pervasive Adenine N6-methylation of Active Genes in Fungi.</title>
        <authorList>
            <consortium name="DOE Joint Genome Institute"/>
            <person name="Mondo S.J."/>
            <person name="Dannebaum R.O."/>
            <person name="Kuo R.C."/>
            <person name="Labutti K."/>
            <person name="Haridas S."/>
            <person name="Kuo A."/>
            <person name="Salamov A."/>
            <person name="Ahrendt S.R."/>
            <person name="Lipzen A."/>
            <person name="Sullivan W."/>
            <person name="Andreopoulos W.B."/>
            <person name="Clum A."/>
            <person name="Lindquist E."/>
            <person name="Daum C."/>
            <person name="Ramamoorthy G.K."/>
            <person name="Gryganskyi A."/>
            <person name="Culley D."/>
            <person name="Magnuson J.K."/>
            <person name="James T.Y."/>
            <person name="O'Malley M.A."/>
            <person name="Stajich J.E."/>
            <person name="Spatafora J.W."/>
            <person name="Visel A."/>
            <person name="Grigoriev I.V."/>
        </authorList>
    </citation>
    <scope>NUCLEOTIDE SEQUENCE [LARGE SCALE GENOMIC DNA]</scope>
    <source>
        <strain evidence="2 3">CBS 931.73</strain>
    </source>
</reference>
<organism evidence="2 3">
    <name type="scientific">Basidiobolus meristosporus CBS 931.73</name>
    <dbReference type="NCBI Taxonomy" id="1314790"/>
    <lineage>
        <taxon>Eukaryota</taxon>
        <taxon>Fungi</taxon>
        <taxon>Fungi incertae sedis</taxon>
        <taxon>Zoopagomycota</taxon>
        <taxon>Entomophthoromycotina</taxon>
        <taxon>Basidiobolomycetes</taxon>
        <taxon>Basidiobolales</taxon>
        <taxon>Basidiobolaceae</taxon>
        <taxon>Basidiobolus</taxon>
    </lineage>
</organism>
<keyword evidence="1" id="KW-1133">Transmembrane helix</keyword>
<evidence type="ECO:0000256" key="1">
    <source>
        <dbReference type="SAM" id="Phobius"/>
    </source>
</evidence>
<keyword evidence="1" id="KW-0812">Transmembrane</keyword>
<sequence>MLRILRQANSAVSPVQRIQPLLMARYATSSPNSSDKKQPVNDKNKTLVYMGPITTTIRSFKFYGLIFSGCGLISIPFLLNVGAEPLLGATGALTPTILLQYLTCNYVTKVSLCNPPGKAKRKHGYDDNQMLAIETLNFFGKPKETVLRLGDLRDDTRRFRFISWKNVGPTGRKNFFIEREIFKGDPTLSMILNRIESNTPKRKQSSWSLFNV</sequence>
<accession>A0A1Y1ZB02</accession>
<evidence type="ECO:0000313" key="2">
    <source>
        <dbReference type="EMBL" id="ORY07461.1"/>
    </source>
</evidence>
<dbReference type="AlphaFoldDB" id="A0A1Y1ZB02"/>
<protein>
    <submittedName>
        <fullName evidence="2">Uncharacterized protein</fullName>
    </submittedName>
</protein>